<dbReference type="Pfam" id="PF08818">
    <property type="entry name" value="DUF1801"/>
    <property type="match status" value="1"/>
</dbReference>
<comment type="caution">
    <text evidence="2">The sequence shown here is derived from an EMBL/GenBank/DDBJ whole genome shotgun (WGS) entry which is preliminary data.</text>
</comment>
<dbReference type="Gene3D" id="3.90.1150.200">
    <property type="match status" value="1"/>
</dbReference>
<organism evidence="2">
    <name type="scientific">freshwater metagenome</name>
    <dbReference type="NCBI Taxonomy" id="449393"/>
    <lineage>
        <taxon>unclassified sequences</taxon>
        <taxon>metagenomes</taxon>
        <taxon>ecological metagenomes</taxon>
    </lineage>
</organism>
<evidence type="ECO:0000259" key="1">
    <source>
        <dbReference type="Pfam" id="PF08818"/>
    </source>
</evidence>
<protein>
    <recommendedName>
        <fullName evidence="1">YdhG-like domain-containing protein</fullName>
    </recommendedName>
</protein>
<dbReference type="AlphaFoldDB" id="A0A094Q1N3"/>
<dbReference type="EMBL" id="JNSK01000032">
    <property type="protein sequence ID" value="KGA17995.1"/>
    <property type="molecule type" value="Genomic_DNA"/>
</dbReference>
<evidence type="ECO:0000313" key="2">
    <source>
        <dbReference type="EMBL" id="KGA17995.1"/>
    </source>
</evidence>
<dbReference type="SUPFAM" id="SSF82185">
    <property type="entry name" value="Histone H3 K4-specific methyltransferase SET7/9 N-terminal domain"/>
    <property type="match status" value="1"/>
</dbReference>
<dbReference type="Gene3D" id="2.20.110.10">
    <property type="entry name" value="Histone H3 K4-specific methyltransferase SET7/9 N-terminal domain"/>
    <property type="match status" value="1"/>
</dbReference>
<accession>A0A094Q1N3</accession>
<dbReference type="InterPro" id="IPR014922">
    <property type="entry name" value="YdhG-like"/>
</dbReference>
<feature type="domain" description="YdhG-like" evidence="1">
    <location>
        <begin position="20"/>
        <end position="111"/>
    </location>
</feature>
<dbReference type="SUPFAM" id="SSF159888">
    <property type="entry name" value="YdhG-like"/>
    <property type="match status" value="1"/>
</dbReference>
<sequence>MSKKEITSRLKSFPTEQSRALLNVRDEISHLLPGSKEELKWGIPTWTIEGIGVIGILGFKKHNSIFPYTGDLGSDFKTALSKYETTKGSIHFALDEEFPKSLLKRIIARRIEMINDSFPNSKGKVFEFYSNGFLKARGAMKVGELHGYWEWFRKDGTIMRSGNFKNGQNVGEWITYDSSGKVYKVTQK</sequence>
<proteinExistence type="predicted"/>
<reference evidence="2" key="1">
    <citation type="submission" date="2014-05" db="EMBL/GenBank/DDBJ databases">
        <title>Key roles for freshwater Actinobacteria revealed by deep metagenomic sequencing.</title>
        <authorList>
            <person name="Ghai R."/>
            <person name="Mizuno C.M."/>
            <person name="Picazo A."/>
            <person name="Camacho A."/>
            <person name="Rodriguez-Valera F."/>
        </authorList>
    </citation>
    <scope>NUCLEOTIDE SEQUENCE</scope>
</reference>
<name>A0A094Q1N3_9ZZZZ</name>
<gene>
    <name evidence="2" type="ORF">GM50_10010</name>
</gene>